<gene>
    <name evidence="2" type="ORF">SDC9_132619</name>
</gene>
<dbReference type="InterPro" id="IPR048447">
    <property type="entry name" value="DUF1980_C"/>
</dbReference>
<comment type="caution">
    <text evidence="2">The sequence shown here is derived from an EMBL/GenBank/DDBJ whole genome shotgun (WGS) entry which is preliminary data.</text>
</comment>
<feature type="domain" description="DUF1980" evidence="1">
    <location>
        <begin position="120"/>
        <end position="240"/>
    </location>
</feature>
<protein>
    <recommendedName>
        <fullName evidence="1">DUF1980 domain-containing protein</fullName>
    </recommendedName>
</protein>
<dbReference type="InterPro" id="IPR052955">
    <property type="entry name" value="UPF0703_membrane_permease"/>
</dbReference>
<dbReference type="Pfam" id="PF21537">
    <property type="entry name" value="DUF1980_C"/>
    <property type="match status" value="1"/>
</dbReference>
<evidence type="ECO:0000259" key="1">
    <source>
        <dbReference type="Pfam" id="PF21537"/>
    </source>
</evidence>
<reference evidence="2" key="1">
    <citation type="submission" date="2019-08" db="EMBL/GenBank/DDBJ databases">
        <authorList>
            <person name="Kucharzyk K."/>
            <person name="Murdoch R.W."/>
            <person name="Higgins S."/>
            <person name="Loffler F."/>
        </authorList>
    </citation>
    <scope>NUCLEOTIDE SEQUENCE</scope>
</reference>
<accession>A0A645D912</accession>
<dbReference type="NCBIfam" id="TIGR03943">
    <property type="entry name" value="TIGR03943 family putative permease subunit"/>
    <property type="match status" value="1"/>
</dbReference>
<proteinExistence type="predicted"/>
<dbReference type="InterPro" id="IPR015402">
    <property type="entry name" value="DUF1980"/>
</dbReference>
<dbReference type="EMBL" id="VSSQ01033816">
    <property type="protein sequence ID" value="MPM85538.1"/>
    <property type="molecule type" value="Genomic_DNA"/>
</dbReference>
<dbReference type="PANTHER" id="PTHR40047">
    <property type="entry name" value="UPF0703 PROTEIN YCGQ"/>
    <property type="match status" value="1"/>
</dbReference>
<sequence>MAPRVKPYLFFSAGALLICAVFSATRLFRPQYRRRSAHCFLLAIPVLLVLLPHEQISTVSSGGLLTGGSAFGGADGQPPAISSTLPSSSLESPKTAAEDGVYTMEGASGQVIGYLHGYDAEAKTVTIPDSEFYNWCSELFLYPDRFEGFEITMTGFVLKDIPSLNGDEFVPARLMMSCCAADLSPCGIVCKYDDVAGLAADSWVTVTGVLQVGSFEGAPEPQLHVSSIEPAEEITEYVYPY</sequence>
<dbReference type="PANTHER" id="PTHR40047:SF1">
    <property type="entry name" value="UPF0703 PROTEIN YCGQ"/>
    <property type="match status" value="1"/>
</dbReference>
<evidence type="ECO:0000313" key="2">
    <source>
        <dbReference type="EMBL" id="MPM85538.1"/>
    </source>
</evidence>
<organism evidence="2">
    <name type="scientific">bioreactor metagenome</name>
    <dbReference type="NCBI Taxonomy" id="1076179"/>
    <lineage>
        <taxon>unclassified sequences</taxon>
        <taxon>metagenomes</taxon>
        <taxon>ecological metagenomes</taxon>
    </lineage>
</organism>
<name>A0A645D912_9ZZZZ</name>
<dbReference type="AlphaFoldDB" id="A0A645D912"/>